<feature type="region of interest" description="Disordered" evidence="7">
    <location>
        <begin position="1"/>
        <end position="22"/>
    </location>
</feature>
<dbReference type="EMBL" id="LR134523">
    <property type="protein sequence ID" value="VEJ34615.1"/>
    <property type="molecule type" value="Genomic_DNA"/>
</dbReference>
<name>A0A448UZX7_9FIRM</name>
<evidence type="ECO:0000256" key="2">
    <source>
        <dbReference type="ARBA" id="ARBA00006896"/>
    </source>
</evidence>
<evidence type="ECO:0000256" key="1">
    <source>
        <dbReference type="ARBA" id="ARBA00003640"/>
    </source>
</evidence>
<reference evidence="8 9" key="1">
    <citation type="submission" date="2018-12" db="EMBL/GenBank/DDBJ databases">
        <authorList>
            <consortium name="Pathogen Informatics"/>
        </authorList>
    </citation>
    <scope>NUCLEOTIDE SEQUENCE [LARGE SCALE GENOMIC DNA]</scope>
    <source>
        <strain evidence="8 9">NCTC13079</strain>
    </source>
</reference>
<keyword evidence="5" id="KW-0051">Antiviral defense</keyword>
<dbReference type="KEGG" id="piv:NCTC13079_00230"/>
<keyword evidence="9" id="KW-1185">Reference proteome</keyword>
<evidence type="ECO:0000256" key="3">
    <source>
        <dbReference type="ARBA" id="ARBA00016118"/>
    </source>
</evidence>
<dbReference type="NCBIfam" id="TIGR01870">
    <property type="entry name" value="cas_TM1810_Csm2"/>
    <property type="match status" value="1"/>
</dbReference>
<keyword evidence="4" id="KW-0694">RNA-binding</keyword>
<comment type="function">
    <text evidence="1">This subunit may be involved in monitoring complementarity of crRNA and target RNA.</text>
</comment>
<dbReference type="OrthoDB" id="1862673at2"/>
<evidence type="ECO:0000313" key="9">
    <source>
        <dbReference type="Proteomes" id="UP000269544"/>
    </source>
</evidence>
<evidence type="ECO:0000256" key="5">
    <source>
        <dbReference type="ARBA" id="ARBA00023118"/>
    </source>
</evidence>
<gene>
    <name evidence="8" type="ORF">NCTC13079_00230</name>
</gene>
<dbReference type="InterPro" id="IPR010149">
    <property type="entry name" value="CRISPR-assoc_prot_Csm2_III-A"/>
</dbReference>
<comment type="similarity">
    <text evidence="2">Belongs to the CRISPR-associated Csm2 family.</text>
</comment>
<evidence type="ECO:0000313" key="8">
    <source>
        <dbReference type="EMBL" id="VEJ34615.1"/>
    </source>
</evidence>
<dbReference type="GO" id="GO:0003723">
    <property type="term" value="F:RNA binding"/>
    <property type="evidence" value="ECO:0007669"/>
    <property type="project" value="UniProtKB-KW"/>
</dbReference>
<sequence length="146" mass="16579">MYNDRTNKGYKKSNHKGQGPAVRAKEIRIDNFSDMAEKVMDSYGDNIRVTSSQIRPFLAMVNHIAEGSVKAQGPLTDIELGEIQYLKTRLVYSAGKERDTATFVEKADILAFLDRITQSKDREEIQLLGKYFESLVAFHKFKGGRD</sequence>
<protein>
    <recommendedName>
        <fullName evidence="3">CRISPR system Cms protein Csm2</fullName>
    </recommendedName>
    <alternativeName>
        <fullName evidence="6">CRISPR type III A-associated protein Csm2</fullName>
    </alternativeName>
</protein>
<dbReference type="Pfam" id="PF03750">
    <property type="entry name" value="Csm2_III-A"/>
    <property type="match status" value="1"/>
</dbReference>
<dbReference type="GO" id="GO:0051607">
    <property type="term" value="P:defense response to virus"/>
    <property type="evidence" value="ECO:0007669"/>
    <property type="project" value="UniProtKB-KW"/>
</dbReference>
<dbReference type="Proteomes" id="UP000269544">
    <property type="component" value="Chromosome"/>
</dbReference>
<dbReference type="AlphaFoldDB" id="A0A448UZX7"/>
<organism evidence="8 9">
    <name type="scientific">Aedoeadaptatus ivorii</name>
    <dbReference type="NCBI Taxonomy" id="54006"/>
    <lineage>
        <taxon>Bacteria</taxon>
        <taxon>Bacillati</taxon>
        <taxon>Bacillota</taxon>
        <taxon>Tissierellia</taxon>
        <taxon>Tissierellales</taxon>
        <taxon>Peptoniphilaceae</taxon>
        <taxon>Aedoeadaptatus</taxon>
    </lineage>
</organism>
<evidence type="ECO:0000256" key="7">
    <source>
        <dbReference type="SAM" id="MobiDB-lite"/>
    </source>
</evidence>
<proteinExistence type="inferred from homology"/>
<accession>A0A448UZX7</accession>
<evidence type="ECO:0000256" key="4">
    <source>
        <dbReference type="ARBA" id="ARBA00022884"/>
    </source>
</evidence>
<evidence type="ECO:0000256" key="6">
    <source>
        <dbReference type="ARBA" id="ARBA00031723"/>
    </source>
</evidence>